<protein>
    <submittedName>
        <fullName evidence="2">FAD/NAD(P)-binding domain-containing protein</fullName>
    </submittedName>
</protein>
<dbReference type="InterPro" id="IPR032710">
    <property type="entry name" value="NTF2-like_dom_sf"/>
</dbReference>
<reference evidence="2 3" key="1">
    <citation type="journal article" date="2016" name="Mol. Biol. Evol.">
        <title>Comparative Genomics of Early-Diverging Mushroom-Forming Fungi Provides Insights into the Origins of Lignocellulose Decay Capabilities.</title>
        <authorList>
            <person name="Nagy L.G."/>
            <person name="Riley R."/>
            <person name="Tritt A."/>
            <person name="Adam C."/>
            <person name="Daum C."/>
            <person name="Floudas D."/>
            <person name="Sun H."/>
            <person name="Yadav J.S."/>
            <person name="Pangilinan J."/>
            <person name="Larsson K.H."/>
            <person name="Matsuura K."/>
            <person name="Barry K."/>
            <person name="Labutti K."/>
            <person name="Kuo R."/>
            <person name="Ohm R.A."/>
            <person name="Bhattacharya S.S."/>
            <person name="Shirouzu T."/>
            <person name="Yoshinaga Y."/>
            <person name="Martin F.M."/>
            <person name="Grigoriev I.V."/>
            <person name="Hibbett D.S."/>
        </authorList>
    </citation>
    <scope>NUCLEOTIDE SEQUENCE [LARGE SCALE GENOMIC DNA]</scope>
    <source>
        <strain evidence="2 3">HHB12733</strain>
    </source>
</reference>
<dbReference type="Gene3D" id="3.50.50.60">
    <property type="entry name" value="FAD/NAD(P)-binding domain"/>
    <property type="match status" value="1"/>
</dbReference>
<sequence length="649" mass="70901">MGGYVPPQSPPSFTQHGAALLPSTAAAPVCTAWLAAFSTASAAHDIPAIIALLLPDAHWKDMLSLTWDFRVFTGHAAVAQFLQDRLALSGMREVRASKALEPSVVRVGGLSWVQGSAEFDTRWGTASLVFRLVPYLPSQDGEPEWRAFALFSNLDSLHGVTERVGAHRTEHPPRASWNALRAREREFVDSMPTVLIIGGGHNGLMTAARLQYMGVSCLIVEKEDRVGNQWRGRYSSLCTHDPVWFTQLPYLPYPATWPSYTPGDKLGDWLEAYVSHLDLNVWLSSSLQHISFSPDTKTWTAAVLRPTGKVRQLTCRHVVYAGGWNGVPLVPEVGGKEDFVQAGGRVMHSSEYRNSEGFEGKRVVVIGSGVSAHDIAQDVITGGAASVTLHQRSSTLVVSTIALRQLLTRGGFREDGLPVDVADMLLHSFPMDIQKVTMAENMGLLREVDKDTLEGLERRGFMLNPGPEGAGYLFLVLTRRGGYYFDVGASQMIIDGQIGLKTGGEVSHLTSTGIAFSDGTALPADIVVFATGFGAIRENLKQTFGEAFTEGLKDPWYLDKEGELRAVWRDSGRENFWYMIGNLSYARFYSRRVALQIKALETGVWDGARYSIREDPGEEPHGLESAPADEVAVTVELSNGHAGPNGSAK</sequence>
<dbReference type="GO" id="GO:0004497">
    <property type="term" value="F:monooxygenase activity"/>
    <property type="evidence" value="ECO:0007669"/>
    <property type="project" value="TreeGrafter"/>
</dbReference>
<dbReference type="InParanoid" id="A0A165GV33"/>
<name>A0A165GV33_9BASI</name>
<evidence type="ECO:0000313" key="2">
    <source>
        <dbReference type="EMBL" id="KZT58521.1"/>
    </source>
</evidence>
<dbReference type="SUPFAM" id="SSF51905">
    <property type="entry name" value="FAD/NAD(P)-binding domain"/>
    <property type="match status" value="2"/>
</dbReference>
<accession>A0A165GV33</accession>
<dbReference type="InterPro" id="IPR036188">
    <property type="entry name" value="FAD/NAD-bd_sf"/>
</dbReference>
<proteinExistence type="predicted"/>
<dbReference type="PANTHER" id="PTHR43539:SF68">
    <property type="entry name" value="FLAVIN-BINDING MONOOXYGENASE-LIKE PROTEIN (AFU_ORTHOLOGUE AFUA_4G09220)"/>
    <property type="match status" value="1"/>
</dbReference>
<dbReference type="Proteomes" id="UP000076842">
    <property type="component" value="Unassembled WGS sequence"/>
</dbReference>
<gene>
    <name evidence="2" type="ORF">CALCODRAFT_432542</name>
</gene>
<dbReference type="STRING" id="1353952.A0A165GV33"/>
<keyword evidence="3" id="KW-1185">Reference proteome</keyword>
<dbReference type="AlphaFoldDB" id="A0A165GV33"/>
<dbReference type="EMBL" id="KV423950">
    <property type="protein sequence ID" value="KZT58521.1"/>
    <property type="molecule type" value="Genomic_DNA"/>
</dbReference>
<dbReference type="PANTHER" id="PTHR43539">
    <property type="entry name" value="FLAVIN-BINDING MONOOXYGENASE-LIKE PROTEIN (AFU_ORTHOLOGUE AFUA_4G09220)"/>
    <property type="match status" value="1"/>
</dbReference>
<evidence type="ECO:0000256" key="1">
    <source>
        <dbReference type="ARBA" id="ARBA00023002"/>
    </source>
</evidence>
<keyword evidence="1" id="KW-0560">Oxidoreductase</keyword>
<dbReference type="SUPFAM" id="SSF54427">
    <property type="entry name" value="NTF2-like"/>
    <property type="match status" value="1"/>
</dbReference>
<evidence type="ECO:0000313" key="3">
    <source>
        <dbReference type="Proteomes" id="UP000076842"/>
    </source>
</evidence>
<dbReference type="Gene3D" id="3.10.450.50">
    <property type="match status" value="1"/>
</dbReference>
<organism evidence="2 3">
    <name type="scientific">Calocera cornea HHB12733</name>
    <dbReference type="NCBI Taxonomy" id="1353952"/>
    <lineage>
        <taxon>Eukaryota</taxon>
        <taxon>Fungi</taxon>
        <taxon>Dikarya</taxon>
        <taxon>Basidiomycota</taxon>
        <taxon>Agaricomycotina</taxon>
        <taxon>Dacrymycetes</taxon>
        <taxon>Dacrymycetales</taxon>
        <taxon>Dacrymycetaceae</taxon>
        <taxon>Calocera</taxon>
    </lineage>
</organism>
<dbReference type="GO" id="GO:0050660">
    <property type="term" value="F:flavin adenine dinucleotide binding"/>
    <property type="evidence" value="ECO:0007669"/>
    <property type="project" value="TreeGrafter"/>
</dbReference>
<dbReference type="OrthoDB" id="74360at2759"/>
<dbReference type="Pfam" id="PF13738">
    <property type="entry name" value="Pyr_redox_3"/>
    <property type="match status" value="1"/>
</dbReference>
<dbReference type="InterPro" id="IPR050982">
    <property type="entry name" value="Auxin_biosynth/cation_transpt"/>
</dbReference>